<feature type="chain" id="PRO_5005505259" evidence="2">
    <location>
        <begin position="28"/>
        <end position="316"/>
    </location>
</feature>
<evidence type="ECO:0000313" key="3">
    <source>
        <dbReference type="EMBL" id="CUB04158.1"/>
    </source>
</evidence>
<keyword evidence="3" id="KW-0675">Receptor</keyword>
<keyword evidence="2" id="KW-0732">Signal</keyword>
<dbReference type="Gene3D" id="3.40.190.150">
    <property type="entry name" value="Bordetella uptake gene, domain 1"/>
    <property type="match status" value="1"/>
</dbReference>
<accession>A0A0K6IM40</accession>
<dbReference type="Proteomes" id="UP000182769">
    <property type="component" value="Unassembled WGS sequence"/>
</dbReference>
<dbReference type="STRING" id="1137284.GCA_001418205_02022"/>
<evidence type="ECO:0000313" key="4">
    <source>
        <dbReference type="Proteomes" id="UP000182769"/>
    </source>
</evidence>
<comment type="similarity">
    <text evidence="1">Belongs to the UPF0065 (bug) family.</text>
</comment>
<dbReference type="AlphaFoldDB" id="A0A0K6IM40"/>
<dbReference type="PANTHER" id="PTHR42928">
    <property type="entry name" value="TRICARBOXYLATE-BINDING PROTEIN"/>
    <property type="match status" value="1"/>
</dbReference>
<proteinExistence type="inferred from homology"/>
<dbReference type="EMBL" id="CYHG01000005">
    <property type="protein sequence ID" value="CUB04158.1"/>
    <property type="molecule type" value="Genomic_DNA"/>
</dbReference>
<dbReference type="Gene3D" id="3.40.190.10">
    <property type="entry name" value="Periplasmic binding protein-like II"/>
    <property type="match status" value="1"/>
</dbReference>
<name>A0A0K6IM40_9GAMM</name>
<dbReference type="SUPFAM" id="SSF53850">
    <property type="entry name" value="Periplasmic binding protein-like II"/>
    <property type="match status" value="1"/>
</dbReference>
<feature type="signal peptide" evidence="2">
    <location>
        <begin position="1"/>
        <end position="27"/>
    </location>
</feature>
<reference evidence="4" key="1">
    <citation type="submission" date="2015-08" db="EMBL/GenBank/DDBJ databases">
        <authorList>
            <person name="Varghese N."/>
        </authorList>
    </citation>
    <scope>NUCLEOTIDE SEQUENCE [LARGE SCALE GENOMIC DNA]</scope>
    <source>
        <strain evidence="4">JCM 18476</strain>
    </source>
</reference>
<dbReference type="InterPro" id="IPR042100">
    <property type="entry name" value="Bug_dom1"/>
</dbReference>
<dbReference type="PANTHER" id="PTHR42928:SF5">
    <property type="entry name" value="BLR1237 PROTEIN"/>
    <property type="match status" value="1"/>
</dbReference>
<evidence type="ECO:0000256" key="2">
    <source>
        <dbReference type="SAM" id="SignalP"/>
    </source>
</evidence>
<organism evidence="3 4">
    <name type="scientific">Marinomonas fungiae</name>
    <dbReference type="NCBI Taxonomy" id="1137284"/>
    <lineage>
        <taxon>Bacteria</taxon>
        <taxon>Pseudomonadati</taxon>
        <taxon>Pseudomonadota</taxon>
        <taxon>Gammaproteobacteria</taxon>
        <taxon>Oceanospirillales</taxon>
        <taxon>Oceanospirillaceae</taxon>
        <taxon>Marinomonas</taxon>
    </lineage>
</organism>
<protein>
    <submittedName>
        <fullName evidence="3">Tripartite-type tricarboxylate transporter, receptor component TctC</fullName>
    </submittedName>
</protein>
<keyword evidence="4" id="KW-1185">Reference proteome</keyword>
<dbReference type="RefSeq" id="WP_055463105.1">
    <property type="nucleotide sequence ID" value="NZ_CYHG01000005.1"/>
</dbReference>
<gene>
    <name evidence="3" type="ORF">Ga0061065_105254</name>
</gene>
<dbReference type="OrthoDB" id="5171643at2"/>
<dbReference type="CDD" id="cd07012">
    <property type="entry name" value="PBP2_Bug_TTT"/>
    <property type="match status" value="1"/>
</dbReference>
<dbReference type="InterPro" id="IPR005064">
    <property type="entry name" value="BUG"/>
</dbReference>
<dbReference type="Pfam" id="PF03401">
    <property type="entry name" value="TctC"/>
    <property type="match status" value="1"/>
</dbReference>
<sequence length="316" mass="33605">MKKSAKLILAPIACSMLIGAVSTAAIAAEYPNRPVRFIVPWPPGDLEDVLTRKIAEEMSKETGVPASVVNKPGGGGVLGATAVAQSRPDGSVIGSFVVDLVTSQVVGGNAPYSRDDFEPVGIFLDYPFVLATKADAPYNTLAELAEYSKTHDISLGHFGYQALPTALTFKAAEQLGINIASDSAFNELNCATLANGDADITNTTTQQILPCLDSGEVKLLTSYTFNRLLTAPDVPTLNEQTGIPQTLWNGLFVKKGTPKEVKEKIASIAQAALQSPDVVKLQETTGAGVYWTNMDDAEKVIELDYENAKKLADANK</sequence>
<evidence type="ECO:0000256" key="1">
    <source>
        <dbReference type="ARBA" id="ARBA00006987"/>
    </source>
</evidence>
<dbReference type="PIRSF" id="PIRSF017082">
    <property type="entry name" value="YflP"/>
    <property type="match status" value="1"/>
</dbReference>